<name>A0A450T3D5_9GAMM</name>
<dbReference type="Pfam" id="PF13649">
    <property type="entry name" value="Methyltransf_25"/>
    <property type="match status" value="1"/>
</dbReference>
<dbReference type="PANTHER" id="PTHR43464">
    <property type="entry name" value="METHYLTRANSFERASE"/>
    <property type="match status" value="1"/>
</dbReference>
<protein>
    <submittedName>
        <fullName evidence="5">Methyltransferase domain-containing protein</fullName>
    </submittedName>
</protein>
<evidence type="ECO:0000313" key="6">
    <source>
        <dbReference type="EMBL" id="VFJ75376.1"/>
    </source>
</evidence>
<evidence type="ECO:0000313" key="5">
    <source>
        <dbReference type="EMBL" id="VFJ60797.1"/>
    </source>
</evidence>
<dbReference type="SUPFAM" id="SSF53335">
    <property type="entry name" value="S-adenosyl-L-methionine-dependent methyltransferases"/>
    <property type="match status" value="1"/>
</dbReference>
<evidence type="ECO:0000256" key="2">
    <source>
        <dbReference type="ARBA" id="ARBA00022679"/>
    </source>
</evidence>
<evidence type="ECO:0000256" key="1">
    <source>
        <dbReference type="ARBA" id="ARBA00022603"/>
    </source>
</evidence>
<dbReference type="EMBL" id="CAADFL010000260">
    <property type="protein sequence ID" value="VFK12904.1"/>
    <property type="molecule type" value="Genomic_DNA"/>
</dbReference>
<evidence type="ECO:0000313" key="7">
    <source>
        <dbReference type="EMBL" id="VFK12904.1"/>
    </source>
</evidence>
<keyword evidence="1 5" id="KW-0489">Methyltransferase</keyword>
<keyword evidence="2 5" id="KW-0808">Transferase</keyword>
<dbReference type="GO" id="GO:0008168">
    <property type="term" value="F:methyltransferase activity"/>
    <property type="evidence" value="ECO:0007669"/>
    <property type="project" value="UniProtKB-KW"/>
</dbReference>
<dbReference type="Gene3D" id="3.40.50.150">
    <property type="entry name" value="Vaccinia Virus protein VP39"/>
    <property type="match status" value="1"/>
</dbReference>
<gene>
    <name evidence="5" type="ORF">BECKFM1743A_GA0114220_102727</name>
    <name evidence="7" type="ORF">BECKFM1743B_GA0114221_102607</name>
    <name evidence="6" type="ORF">BECKFM1743C_GA0114222_108392</name>
</gene>
<organism evidence="5">
    <name type="scientific">Candidatus Kentrum sp. FM</name>
    <dbReference type="NCBI Taxonomy" id="2126340"/>
    <lineage>
        <taxon>Bacteria</taxon>
        <taxon>Pseudomonadati</taxon>
        <taxon>Pseudomonadota</taxon>
        <taxon>Gammaproteobacteria</taxon>
        <taxon>Candidatus Kentrum</taxon>
    </lineage>
</organism>
<dbReference type="InterPro" id="IPR029063">
    <property type="entry name" value="SAM-dependent_MTases_sf"/>
</dbReference>
<dbReference type="InterPro" id="IPR041698">
    <property type="entry name" value="Methyltransf_25"/>
</dbReference>
<dbReference type="GO" id="GO:0032259">
    <property type="term" value="P:methylation"/>
    <property type="evidence" value="ECO:0007669"/>
    <property type="project" value="UniProtKB-KW"/>
</dbReference>
<dbReference type="AlphaFoldDB" id="A0A450T3D5"/>
<reference evidence="5" key="1">
    <citation type="submission" date="2019-02" db="EMBL/GenBank/DDBJ databases">
        <authorList>
            <person name="Gruber-Vodicka R. H."/>
            <person name="Seah K. B. B."/>
        </authorList>
    </citation>
    <scope>NUCLEOTIDE SEQUENCE</scope>
    <source>
        <strain evidence="5">BECK_BZ163</strain>
        <strain evidence="7">BECK_BZ164</strain>
        <strain evidence="6">BECK_BZ165</strain>
    </source>
</reference>
<dbReference type="CDD" id="cd02440">
    <property type="entry name" value="AdoMet_MTases"/>
    <property type="match status" value="1"/>
</dbReference>
<accession>A0A450T3D5</accession>
<evidence type="ECO:0000259" key="4">
    <source>
        <dbReference type="Pfam" id="PF13649"/>
    </source>
</evidence>
<keyword evidence="3" id="KW-0949">S-adenosyl-L-methionine</keyword>
<sequence>MAQLTSGIRSVFSWPKAYDGFQNLLGVRGFRRAYVASYLQPFSDARILDTGCGTGEILEFLPASVTYVGFDMSPEYIRFASKRYGSRGRWHCASVLEMDVSEVGSFDIVMANGVFHHLDDQEALQLSAIAASALKPSGRFCSFDGCFAPGQSKIARYLLSKDRGQNVRGPEGYLSLVEGHFSVVTLTLRHDMLSIPYTYAIIVATNPRTA</sequence>
<dbReference type="EMBL" id="CAADEZ010000272">
    <property type="protein sequence ID" value="VFJ60797.1"/>
    <property type="molecule type" value="Genomic_DNA"/>
</dbReference>
<dbReference type="EMBL" id="CAADFA010000839">
    <property type="protein sequence ID" value="VFJ75376.1"/>
    <property type="molecule type" value="Genomic_DNA"/>
</dbReference>
<dbReference type="PANTHER" id="PTHR43464:SF19">
    <property type="entry name" value="UBIQUINONE BIOSYNTHESIS O-METHYLTRANSFERASE, MITOCHONDRIAL"/>
    <property type="match status" value="1"/>
</dbReference>
<proteinExistence type="predicted"/>
<evidence type="ECO:0000256" key="3">
    <source>
        <dbReference type="ARBA" id="ARBA00022691"/>
    </source>
</evidence>
<feature type="domain" description="Methyltransferase" evidence="4">
    <location>
        <begin position="47"/>
        <end position="138"/>
    </location>
</feature>